<accession>X0YTG2</accession>
<keyword evidence="1" id="KW-0472">Membrane</keyword>
<proteinExistence type="predicted"/>
<reference evidence="2" key="1">
    <citation type="journal article" date="2014" name="Front. Microbiol.">
        <title>High frequency of phylogenetically diverse reductive dehalogenase-homologous genes in deep subseafloor sedimentary metagenomes.</title>
        <authorList>
            <person name="Kawai M."/>
            <person name="Futagami T."/>
            <person name="Toyoda A."/>
            <person name="Takaki Y."/>
            <person name="Nishi S."/>
            <person name="Hori S."/>
            <person name="Arai W."/>
            <person name="Tsubouchi T."/>
            <person name="Morono Y."/>
            <person name="Uchiyama I."/>
            <person name="Ito T."/>
            <person name="Fujiyama A."/>
            <person name="Inagaki F."/>
            <person name="Takami H."/>
        </authorList>
    </citation>
    <scope>NUCLEOTIDE SEQUENCE</scope>
    <source>
        <strain evidence="2">Expedition CK06-06</strain>
    </source>
</reference>
<protein>
    <submittedName>
        <fullName evidence="2">Uncharacterized protein</fullName>
    </submittedName>
</protein>
<name>X0YTG2_9ZZZZ</name>
<dbReference type="EMBL" id="BARS01057275">
    <property type="protein sequence ID" value="GAG50022.1"/>
    <property type="molecule type" value="Genomic_DNA"/>
</dbReference>
<evidence type="ECO:0000313" key="2">
    <source>
        <dbReference type="EMBL" id="GAG50022.1"/>
    </source>
</evidence>
<feature type="transmembrane region" description="Helical" evidence="1">
    <location>
        <begin position="47"/>
        <end position="68"/>
    </location>
</feature>
<keyword evidence="1" id="KW-1133">Transmembrane helix</keyword>
<sequence>MNGNFSGAKPDHESKFLCVAMATFDPEGDYVYVADEVEFAFEDPQQIPVVSTWGMLVVVALLLTGITVKFRRRRGSAKAA</sequence>
<keyword evidence="1" id="KW-0812">Transmembrane</keyword>
<gene>
    <name evidence="2" type="ORF">S01H1_84038</name>
</gene>
<dbReference type="AlphaFoldDB" id="X0YTG2"/>
<comment type="caution">
    <text evidence="2">The sequence shown here is derived from an EMBL/GenBank/DDBJ whole genome shotgun (WGS) entry which is preliminary data.</text>
</comment>
<evidence type="ECO:0000256" key="1">
    <source>
        <dbReference type="SAM" id="Phobius"/>
    </source>
</evidence>
<organism evidence="2">
    <name type="scientific">marine sediment metagenome</name>
    <dbReference type="NCBI Taxonomy" id="412755"/>
    <lineage>
        <taxon>unclassified sequences</taxon>
        <taxon>metagenomes</taxon>
        <taxon>ecological metagenomes</taxon>
    </lineage>
</organism>